<dbReference type="EMBL" id="KV417533">
    <property type="protein sequence ID" value="KZP23255.1"/>
    <property type="molecule type" value="Genomic_DNA"/>
</dbReference>
<proteinExistence type="predicted"/>
<organism evidence="2 3">
    <name type="scientific">Athelia psychrophila</name>
    <dbReference type="NCBI Taxonomy" id="1759441"/>
    <lineage>
        <taxon>Eukaryota</taxon>
        <taxon>Fungi</taxon>
        <taxon>Dikarya</taxon>
        <taxon>Basidiomycota</taxon>
        <taxon>Agaricomycotina</taxon>
        <taxon>Agaricomycetes</taxon>
        <taxon>Agaricomycetidae</taxon>
        <taxon>Atheliales</taxon>
        <taxon>Atheliaceae</taxon>
        <taxon>Athelia</taxon>
    </lineage>
</organism>
<keyword evidence="3" id="KW-1185">Reference proteome</keyword>
<dbReference type="AlphaFoldDB" id="A0A166LRU4"/>
<evidence type="ECO:0000256" key="1">
    <source>
        <dbReference type="SAM" id="MobiDB-lite"/>
    </source>
</evidence>
<dbReference type="Proteomes" id="UP000076532">
    <property type="component" value="Unassembled WGS sequence"/>
</dbReference>
<evidence type="ECO:0000313" key="3">
    <source>
        <dbReference type="Proteomes" id="UP000076532"/>
    </source>
</evidence>
<feature type="region of interest" description="Disordered" evidence="1">
    <location>
        <begin position="1"/>
        <end position="21"/>
    </location>
</feature>
<feature type="compositionally biased region" description="Basic residues" evidence="1">
    <location>
        <begin position="70"/>
        <end position="81"/>
    </location>
</feature>
<sequence>MNPPSQPNNTSQNFPTAYTSGGTVNNIANGGGVCNIYNPVNHTYNFQAPNAHSGARRSKSSRHDQPLRSGARKTRVNRRGQ</sequence>
<feature type="region of interest" description="Disordered" evidence="1">
    <location>
        <begin position="47"/>
        <end position="81"/>
    </location>
</feature>
<protein>
    <submittedName>
        <fullName evidence="2">Uncharacterized protein</fullName>
    </submittedName>
</protein>
<name>A0A166LRU4_9AGAM</name>
<accession>A0A166LRU4</accession>
<gene>
    <name evidence="2" type="ORF">FIBSPDRAFT_459390</name>
</gene>
<reference evidence="2 3" key="1">
    <citation type="journal article" date="2016" name="Mol. Biol. Evol.">
        <title>Comparative Genomics of Early-Diverging Mushroom-Forming Fungi Provides Insights into the Origins of Lignocellulose Decay Capabilities.</title>
        <authorList>
            <person name="Nagy L.G."/>
            <person name="Riley R."/>
            <person name="Tritt A."/>
            <person name="Adam C."/>
            <person name="Daum C."/>
            <person name="Floudas D."/>
            <person name="Sun H."/>
            <person name="Yadav J.S."/>
            <person name="Pangilinan J."/>
            <person name="Larsson K.H."/>
            <person name="Matsuura K."/>
            <person name="Barry K."/>
            <person name="Labutti K."/>
            <person name="Kuo R."/>
            <person name="Ohm R.A."/>
            <person name="Bhattacharya S.S."/>
            <person name="Shirouzu T."/>
            <person name="Yoshinaga Y."/>
            <person name="Martin F.M."/>
            <person name="Grigoriev I.V."/>
            <person name="Hibbett D.S."/>
        </authorList>
    </citation>
    <scope>NUCLEOTIDE SEQUENCE [LARGE SCALE GENOMIC DNA]</scope>
    <source>
        <strain evidence="2 3">CBS 109695</strain>
    </source>
</reference>
<evidence type="ECO:0000313" key="2">
    <source>
        <dbReference type="EMBL" id="KZP23255.1"/>
    </source>
</evidence>